<evidence type="ECO:0000313" key="1">
    <source>
        <dbReference type="EMBL" id="ROL40937.1"/>
    </source>
</evidence>
<organism evidence="1 2">
    <name type="scientific">Anabarilius grahami</name>
    <name type="common">Kanglang fish</name>
    <name type="synonym">Barilius grahami</name>
    <dbReference type="NCBI Taxonomy" id="495550"/>
    <lineage>
        <taxon>Eukaryota</taxon>
        <taxon>Metazoa</taxon>
        <taxon>Chordata</taxon>
        <taxon>Craniata</taxon>
        <taxon>Vertebrata</taxon>
        <taxon>Euteleostomi</taxon>
        <taxon>Actinopterygii</taxon>
        <taxon>Neopterygii</taxon>
        <taxon>Teleostei</taxon>
        <taxon>Ostariophysi</taxon>
        <taxon>Cypriniformes</taxon>
        <taxon>Xenocyprididae</taxon>
        <taxon>Xenocypridinae</taxon>
        <taxon>Xenocypridinae incertae sedis</taxon>
        <taxon>Anabarilius</taxon>
    </lineage>
</organism>
<dbReference type="EMBL" id="RJVU01053075">
    <property type="protein sequence ID" value="ROL40937.1"/>
    <property type="molecule type" value="Genomic_DNA"/>
</dbReference>
<dbReference type="AlphaFoldDB" id="A0A3N0Y427"/>
<accession>A0A3N0Y427</accession>
<proteinExistence type="predicted"/>
<name>A0A3N0Y427_ANAGA</name>
<evidence type="ECO:0000313" key="2">
    <source>
        <dbReference type="Proteomes" id="UP000281406"/>
    </source>
</evidence>
<reference evidence="1 2" key="1">
    <citation type="submission" date="2018-10" db="EMBL/GenBank/DDBJ databases">
        <title>Genome assembly for a Yunnan-Guizhou Plateau 3E fish, Anabarilius grahami (Regan), and its evolutionary and genetic applications.</title>
        <authorList>
            <person name="Jiang W."/>
        </authorList>
    </citation>
    <scope>NUCLEOTIDE SEQUENCE [LARGE SCALE GENOMIC DNA]</scope>
    <source>
        <strain evidence="1">AG-KIZ</strain>
        <tissue evidence="1">Muscle</tissue>
    </source>
</reference>
<sequence length="50" mass="5972">MTDSVHNVWHQEANKPIQDWLREWCDVHQRHEDVETDHSQNNSCENMGNA</sequence>
<dbReference type="Proteomes" id="UP000281406">
    <property type="component" value="Unassembled WGS sequence"/>
</dbReference>
<keyword evidence="2" id="KW-1185">Reference proteome</keyword>
<gene>
    <name evidence="1" type="ORF">DPX16_11387</name>
</gene>
<protein>
    <submittedName>
        <fullName evidence="1">Protein FAM172A</fullName>
    </submittedName>
</protein>
<dbReference type="OrthoDB" id="421951at2759"/>
<comment type="caution">
    <text evidence="1">The sequence shown here is derived from an EMBL/GenBank/DDBJ whole genome shotgun (WGS) entry which is preliminary data.</text>
</comment>